<dbReference type="EMBL" id="JAAOYM010000001">
    <property type="protein sequence ID" value="NIJ13502.1"/>
    <property type="molecule type" value="Genomic_DNA"/>
</dbReference>
<dbReference type="Proteomes" id="UP000545493">
    <property type="component" value="Unassembled WGS sequence"/>
</dbReference>
<proteinExistence type="predicted"/>
<organism evidence="1 2">
    <name type="scientific">Saccharomonospora amisosensis</name>
    <dbReference type="NCBI Taxonomy" id="1128677"/>
    <lineage>
        <taxon>Bacteria</taxon>
        <taxon>Bacillati</taxon>
        <taxon>Actinomycetota</taxon>
        <taxon>Actinomycetes</taxon>
        <taxon>Pseudonocardiales</taxon>
        <taxon>Pseudonocardiaceae</taxon>
        <taxon>Saccharomonospora</taxon>
    </lineage>
</organism>
<name>A0A7X5USP4_9PSEU</name>
<reference evidence="1 2" key="1">
    <citation type="submission" date="2020-03" db="EMBL/GenBank/DDBJ databases">
        <title>Sequencing the genomes of 1000 actinobacteria strains.</title>
        <authorList>
            <person name="Klenk H.-P."/>
        </authorList>
    </citation>
    <scope>NUCLEOTIDE SEQUENCE [LARGE SCALE GENOMIC DNA]</scope>
    <source>
        <strain evidence="1 2">DSM 45685</strain>
    </source>
</reference>
<keyword evidence="2" id="KW-1185">Reference proteome</keyword>
<evidence type="ECO:0000313" key="1">
    <source>
        <dbReference type="EMBL" id="NIJ13502.1"/>
    </source>
</evidence>
<accession>A0A7X5USP4</accession>
<gene>
    <name evidence="1" type="ORF">FHU38_003846</name>
</gene>
<dbReference type="AlphaFoldDB" id="A0A7X5USP4"/>
<evidence type="ECO:0000313" key="2">
    <source>
        <dbReference type="Proteomes" id="UP000545493"/>
    </source>
</evidence>
<protein>
    <submittedName>
        <fullName evidence="1">Uncharacterized protein</fullName>
    </submittedName>
</protein>
<comment type="caution">
    <text evidence="1">The sequence shown here is derived from an EMBL/GenBank/DDBJ whole genome shotgun (WGS) entry which is preliminary data.</text>
</comment>
<sequence>MGLFDLLRRRGKGGRANGGLRGATDADTRHLDEWAATRRGVEAYVEPRTTVTETTVVLVAHDGEWTRRRIGSLGTAQQFGRKRSIPVYEVAKTGYPKRMREYTERQRILRRRQQTERDSQG</sequence>